<dbReference type="Proteomes" id="UP000001353">
    <property type="component" value="Chromosome"/>
</dbReference>
<dbReference type="STRING" id="391595.RLO149_c043120"/>
<dbReference type="HOGENOM" id="CLU_2668771_0_0_5"/>
<accession>F7ZI72</accession>
<proteinExistence type="predicted"/>
<organism evidence="1 2">
    <name type="scientific">Roseobacter litoralis (strain ATCC 49566 / DSM 6996 / JCM 21268 / NBRC 15278 / OCh 149)</name>
    <dbReference type="NCBI Taxonomy" id="391595"/>
    <lineage>
        <taxon>Bacteria</taxon>
        <taxon>Pseudomonadati</taxon>
        <taxon>Pseudomonadota</taxon>
        <taxon>Alphaproteobacteria</taxon>
        <taxon>Rhodobacterales</taxon>
        <taxon>Roseobacteraceae</taxon>
        <taxon>Roseobacter</taxon>
    </lineage>
</organism>
<name>F7ZI72_ROSLO</name>
<dbReference type="KEGG" id="rli:RLO149_c043120"/>
<protein>
    <submittedName>
        <fullName evidence="1">Uncharacterized protein</fullName>
    </submittedName>
</protein>
<evidence type="ECO:0000313" key="1">
    <source>
        <dbReference type="EMBL" id="AEI96208.1"/>
    </source>
</evidence>
<dbReference type="EMBL" id="CP002623">
    <property type="protein sequence ID" value="AEI96208.1"/>
    <property type="molecule type" value="Genomic_DNA"/>
</dbReference>
<reference evidence="1 2" key="1">
    <citation type="journal article" date="2011" name="BMC Genomics">
        <title>Comparative genome analysis and genome-guided physiological analysis of Roseobacter litoralis.</title>
        <authorList>
            <person name="Kalhoefer D."/>
            <person name="Thole S."/>
            <person name="Voget S."/>
            <person name="Lehmann R."/>
            <person name="Liesegang H."/>
            <person name="Wollher A."/>
            <person name="Daniel R."/>
            <person name="Simon M."/>
            <person name="Brinkhoff T."/>
        </authorList>
    </citation>
    <scope>NUCLEOTIDE SEQUENCE [LARGE SCALE GENOMIC DNA]</scope>
    <source>
        <strain evidence="2">ATCC 49566 / DSM 6996 / JCM 21268 / NBRC 15278 / OCh 149</strain>
    </source>
</reference>
<dbReference type="AlphaFoldDB" id="F7ZI72"/>
<keyword evidence="2" id="KW-1185">Reference proteome</keyword>
<evidence type="ECO:0000313" key="2">
    <source>
        <dbReference type="Proteomes" id="UP000001353"/>
    </source>
</evidence>
<sequence length="75" mass="8133">MGFALGDGWPVKFPVRSSNGTVIDGCNAVFHMIVRQLSISAADLFCGGFNCKRWTGMAGHFGYLGFSVCLRTKID</sequence>
<gene>
    <name evidence="1" type="ordered locus">RLO149_c043120</name>
</gene>